<evidence type="ECO:0000313" key="5">
    <source>
        <dbReference type="Proteomes" id="UP000321291"/>
    </source>
</evidence>
<evidence type="ECO:0000256" key="2">
    <source>
        <dbReference type="ARBA" id="ARBA00023136"/>
    </source>
</evidence>
<keyword evidence="4" id="KW-0675">Receptor</keyword>
<reference evidence="4 5" key="1">
    <citation type="journal article" date="2017" name="Int. J. Syst. Evol. Microbiol.">
        <title>Arachidicoccus ginsenosidivorans sp. nov., with ginsenoside-converting activity isolated from ginseng cultivating soil.</title>
        <authorList>
            <person name="Siddiqi M.Z."/>
            <person name="Aslam Z."/>
            <person name="Im W.T."/>
        </authorList>
    </citation>
    <scope>NUCLEOTIDE SEQUENCE [LARGE SCALE GENOMIC DNA]</scope>
    <source>
        <strain evidence="4 5">Gsoil 809</strain>
    </source>
</reference>
<dbReference type="EMBL" id="CP042434">
    <property type="protein sequence ID" value="QEC70891.1"/>
    <property type="molecule type" value="Genomic_DNA"/>
</dbReference>
<keyword evidence="3" id="KW-0998">Cell outer membrane</keyword>
<evidence type="ECO:0000256" key="1">
    <source>
        <dbReference type="ARBA" id="ARBA00004442"/>
    </source>
</evidence>
<keyword evidence="2" id="KW-0472">Membrane</keyword>
<keyword evidence="5" id="KW-1185">Reference proteome</keyword>
<gene>
    <name evidence="4" type="ORF">FSB73_03575</name>
</gene>
<proteinExistence type="predicted"/>
<evidence type="ECO:0000256" key="3">
    <source>
        <dbReference type="ARBA" id="ARBA00023237"/>
    </source>
</evidence>
<dbReference type="SUPFAM" id="SSF56935">
    <property type="entry name" value="Porins"/>
    <property type="match status" value="1"/>
</dbReference>
<comment type="subcellular location">
    <subcellularLocation>
        <location evidence="1">Cell outer membrane</location>
    </subcellularLocation>
</comment>
<dbReference type="RefSeq" id="WP_146780151.1">
    <property type="nucleotide sequence ID" value="NZ_CP042434.1"/>
</dbReference>
<organism evidence="4 5">
    <name type="scientific">Arachidicoccus ginsenosidivorans</name>
    <dbReference type="NCBI Taxonomy" id="496057"/>
    <lineage>
        <taxon>Bacteria</taxon>
        <taxon>Pseudomonadati</taxon>
        <taxon>Bacteroidota</taxon>
        <taxon>Chitinophagia</taxon>
        <taxon>Chitinophagales</taxon>
        <taxon>Chitinophagaceae</taxon>
        <taxon>Arachidicoccus</taxon>
    </lineage>
</organism>
<accession>A0A5B8VIM4</accession>
<evidence type="ECO:0000313" key="4">
    <source>
        <dbReference type="EMBL" id="QEC70891.1"/>
    </source>
</evidence>
<protein>
    <submittedName>
        <fullName evidence="4">TonB-dependent receptor</fullName>
    </submittedName>
</protein>
<dbReference type="KEGG" id="agi:FSB73_03575"/>
<dbReference type="Proteomes" id="UP000321291">
    <property type="component" value="Chromosome"/>
</dbReference>
<name>A0A5B8VIM4_9BACT</name>
<dbReference type="InterPro" id="IPR036942">
    <property type="entry name" value="Beta-barrel_TonB_sf"/>
</dbReference>
<dbReference type="OrthoDB" id="9768177at2"/>
<dbReference type="GO" id="GO:0009279">
    <property type="term" value="C:cell outer membrane"/>
    <property type="evidence" value="ECO:0007669"/>
    <property type="project" value="UniProtKB-SubCell"/>
</dbReference>
<dbReference type="AlphaFoldDB" id="A0A5B8VIM4"/>
<sequence length="627" mass="70093">MEYSSTYQTTVAYAPFMELQNEYGQGFYYREGAFYPDGTQDRTVTNWGPKFDGTLHPAPWNPDTLVPYIAKPDNWKTFYNNGRYVNNNITLSGGSEKANYRISYSNTEDKGVLPNNKLKRNAVDMKFSGEMNKVFSVDMGVNYANTKVYNVWNQSRYFWTGGQNLGFNVYYVPRNTDFEQWHNTYRNPDNSTKPQPFTIGSGQGNAIVGGFSAMDKNNRVNTQNSLLAYLQLNAKVTPWLDLSAKGNINYYNQQFEEKDYGNGKDNSGGYYGTGGSYTTNYDVLFMAHATKKVNDFNFDLRLLNEYYGNLKGETYGAHTNGGLKVPNQFFLGNSVQDLGTTSSINYGISYPSLGTVSIAGDFNINYKDYLNLEITGRNDWLSTLTYPVNVPGMNNYSIFYPSFNLSYAFSDHLRSKLPEWLTFGKLRASLAYVGNDGVAGAYSTGAGYGPGVLVNINGQSVPTASILNGNVKPNYDLRPQKQRSIELGTNLAFFKNLFDIDFAWYKTNTFNQLLHLPGVPETGYNTLYINAGNIQNTGYELLLNVNPIRSKDWGLTMSVNIGHNAGKVVNFYHSNSGDITDWTIAGNYEGVETHAYEGGAFGVLVSRGSNFYLILKQGFLSLKTTVG</sequence>
<dbReference type="Gene3D" id="2.40.170.20">
    <property type="entry name" value="TonB-dependent receptor, beta-barrel domain"/>
    <property type="match status" value="1"/>
</dbReference>